<sequence length="615" mass="68709">MPYATLKMNHNQSSAFEPINHGREFIKDRLYYTWVSQAPQQTQNVHYFTIDNTLIYINFYSDFGPNSLAHVIRFCEMMREKFNNPSLKTKKICLYSSSESDKRANALVGPEEKARRSISPLVGINPPFLPYRDAGYGLYKALNMGLLHIENLDSAEYEFYEKVEHGDLNWITDKFIAMACPKDDVPNAGNPYVYGGYVPGVKAPGSVKKPYQPAYRMDDLIRLLKERGTTTVVRLNNKTYEKRKFCEAGLEHVELFLDLCESTPGVIAVHCKAGLGRTGTLIACYLMKHYKFTASEVIGLLRVLRPGSVVGPQQNYLQSHRLTPRNLNAKTTNIPHIPTLPRFRSNRRITINDIIRNLERSRLTPHTTKSRSSDLMVVDNDDDLEADLGSITMEDADGYDLVTQPYYTVQETPVTLATAALNMTTMDAEAPLEYAEGGGGIYAGYAVPVQPRKQIAATKREVVGGSVPNAGFSKNYHPATSTDQWRNATPLPQTSRTPEPSMGHPHTVSQSSATSSKTNNYMYTSKPSTASSQYSQPRYNLRASNTSSVAQSRPGSQMQPRAVSRAETPATESLMISGKNVERARVVPTPGMSYEETLMEQQKQGQKLTSHSRRG</sequence>
<evidence type="ECO:0000259" key="8">
    <source>
        <dbReference type="PROSITE" id="PS50056"/>
    </source>
</evidence>
<name>A0A1Y2BPN6_9FUNG</name>
<gene>
    <name evidence="9" type="ORF">BCR33DRAFT_721931</name>
</gene>
<dbReference type="CDD" id="cd17657">
    <property type="entry name" value="CDC14_N"/>
    <property type="match status" value="1"/>
</dbReference>
<keyword evidence="10" id="KW-1185">Reference proteome</keyword>
<dbReference type="InterPro" id="IPR016130">
    <property type="entry name" value="Tyr_Pase_AS"/>
</dbReference>
<dbReference type="PROSITE" id="PS00383">
    <property type="entry name" value="TYR_PHOSPHATASE_1"/>
    <property type="match status" value="1"/>
</dbReference>
<keyword evidence="3" id="KW-0132">Cell division</keyword>
<evidence type="ECO:0000313" key="10">
    <source>
        <dbReference type="Proteomes" id="UP000193642"/>
    </source>
</evidence>
<dbReference type="GO" id="GO:0051301">
    <property type="term" value="P:cell division"/>
    <property type="evidence" value="ECO:0007669"/>
    <property type="project" value="UniProtKB-KW"/>
</dbReference>
<dbReference type="PANTHER" id="PTHR23339">
    <property type="entry name" value="TYROSINE SPECIFIC PROTEIN PHOSPHATASE AND DUAL SPECIFICITY PROTEIN PHOSPHATASE"/>
    <property type="match status" value="1"/>
</dbReference>
<feature type="region of interest" description="Disordered" evidence="7">
    <location>
        <begin position="467"/>
        <end position="615"/>
    </location>
</feature>
<proteinExistence type="inferred from homology"/>
<feature type="domain" description="Tyrosine specific protein phosphatases" evidence="8">
    <location>
        <begin position="254"/>
        <end position="316"/>
    </location>
</feature>
<dbReference type="InterPro" id="IPR029021">
    <property type="entry name" value="Prot-tyrosine_phosphatase-like"/>
</dbReference>
<protein>
    <recommendedName>
        <fullName evidence="2">protein-tyrosine-phosphatase</fullName>
        <ecNumber evidence="2">3.1.3.48</ecNumber>
    </recommendedName>
</protein>
<evidence type="ECO:0000256" key="1">
    <source>
        <dbReference type="ARBA" id="ARBA00007315"/>
    </source>
</evidence>
<dbReference type="FunFam" id="3.90.190.10:FF:000006">
    <property type="entry name" value="Dual specificity protein phosphatase CDC14B"/>
    <property type="match status" value="1"/>
</dbReference>
<evidence type="ECO:0000256" key="6">
    <source>
        <dbReference type="ARBA" id="ARBA00023306"/>
    </source>
</evidence>
<dbReference type="EMBL" id="MCGO01000054">
    <property type="protein sequence ID" value="ORY36718.1"/>
    <property type="molecule type" value="Genomic_DNA"/>
</dbReference>
<comment type="caution">
    <text evidence="9">The sequence shown here is derived from an EMBL/GenBank/DDBJ whole genome shotgun (WGS) entry which is preliminary data.</text>
</comment>
<comment type="similarity">
    <text evidence="1">Belongs to the protein-tyrosine phosphatase family. Non-receptor class CDC14 subfamily.</text>
</comment>
<dbReference type="Gene3D" id="3.90.190.10">
    <property type="entry name" value="Protein tyrosine phosphatase superfamily"/>
    <property type="match status" value="2"/>
</dbReference>
<reference evidence="9 10" key="1">
    <citation type="submission" date="2016-07" db="EMBL/GenBank/DDBJ databases">
        <title>Pervasive Adenine N6-methylation of Active Genes in Fungi.</title>
        <authorList>
            <consortium name="DOE Joint Genome Institute"/>
            <person name="Mondo S.J."/>
            <person name="Dannebaum R.O."/>
            <person name="Kuo R.C."/>
            <person name="Labutti K."/>
            <person name="Haridas S."/>
            <person name="Kuo A."/>
            <person name="Salamov A."/>
            <person name="Ahrendt S.R."/>
            <person name="Lipzen A."/>
            <person name="Sullivan W."/>
            <person name="Andreopoulos W.B."/>
            <person name="Clum A."/>
            <person name="Lindquist E."/>
            <person name="Daum C."/>
            <person name="Ramamoorthy G.K."/>
            <person name="Gryganskyi A."/>
            <person name="Culley D."/>
            <person name="Magnuson J.K."/>
            <person name="James T.Y."/>
            <person name="O'Malley M.A."/>
            <person name="Stajich J.E."/>
            <person name="Spatafora J.W."/>
            <person name="Visel A."/>
            <person name="Grigoriev I.V."/>
        </authorList>
    </citation>
    <scope>NUCLEOTIDE SEQUENCE [LARGE SCALE GENOMIC DNA]</scope>
    <source>
        <strain evidence="9 10">JEL800</strain>
    </source>
</reference>
<keyword evidence="6" id="KW-0131">Cell cycle</keyword>
<dbReference type="InterPro" id="IPR020422">
    <property type="entry name" value="TYR_PHOSPHATASE_DUAL_dom"/>
</dbReference>
<dbReference type="InterPro" id="IPR000387">
    <property type="entry name" value="Tyr_Pase_dom"/>
</dbReference>
<keyword evidence="4" id="KW-0378">Hydrolase</keyword>
<dbReference type="Pfam" id="PF14671">
    <property type="entry name" value="DSPn"/>
    <property type="match status" value="1"/>
</dbReference>
<evidence type="ECO:0000256" key="4">
    <source>
        <dbReference type="ARBA" id="ARBA00022801"/>
    </source>
</evidence>
<dbReference type="STRING" id="329046.A0A1Y2BPN6"/>
<feature type="compositionally biased region" description="Polar residues" evidence="7">
    <location>
        <begin position="599"/>
        <end position="609"/>
    </location>
</feature>
<organism evidence="9 10">
    <name type="scientific">Rhizoclosmatium globosum</name>
    <dbReference type="NCBI Taxonomy" id="329046"/>
    <lineage>
        <taxon>Eukaryota</taxon>
        <taxon>Fungi</taxon>
        <taxon>Fungi incertae sedis</taxon>
        <taxon>Chytridiomycota</taxon>
        <taxon>Chytridiomycota incertae sedis</taxon>
        <taxon>Chytridiomycetes</taxon>
        <taxon>Chytridiales</taxon>
        <taxon>Chytriomycetaceae</taxon>
        <taxon>Rhizoclosmatium</taxon>
    </lineage>
</organism>
<dbReference type="Pfam" id="PF00782">
    <property type="entry name" value="DSPc"/>
    <property type="match status" value="1"/>
</dbReference>
<feature type="compositionally biased region" description="Polar residues" evidence="7">
    <location>
        <begin position="507"/>
        <end position="559"/>
    </location>
</feature>
<dbReference type="OrthoDB" id="5632at2759"/>
<evidence type="ECO:0000256" key="2">
    <source>
        <dbReference type="ARBA" id="ARBA00013064"/>
    </source>
</evidence>
<dbReference type="InterPro" id="IPR000340">
    <property type="entry name" value="Dual-sp_phosphatase_cat-dom"/>
</dbReference>
<keyword evidence="5" id="KW-0904">Protein phosphatase</keyword>
<dbReference type="GO" id="GO:0004725">
    <property type="term" value="F:protein tyrosine phosphatase activity"/>
    <property type="evidence" value="ECO:0007669"/>
    <property type="project" value="UniProtKB-EC"/>
</dbReference>
<dbReference type="AlphaFoldDB" id="A0A1Y2BPN6"/>
<dbReference type="SMART" id="SM00404">
    <property type="entry name" value="PTPc_motif"/>
    <property type="match status" value="1"/>
</dbReference>
<dbReference type="SUPFAM" id="SSF52799">
    <property type="entry name" value="(Phosphotyrosine protein) phosphatases II"/>
    <property type="match status" value="2"/>
</dbReference>
<feature type="compositionally biased region" description="Polar residues" evidence="7">
    <location>
        <begin position="478"/>
        <end position="498"/>
    </location>
</feature>
<dbReference type="InterPro" id="IPR029260">
    <property type="entry name" value="DSPn"/>
</dbReference>
<evidence type="ECO:0000256" key="5">
    <source>
        <dbReference type="ARBA" id="ARBA00022912"/>
    </source>
</evidence>
<dbReference type="InterPro" id="IPR003595">
    <property type="entry name" value="Tyr_Pase_cat"/>
</dbReference>
<dbReference type="SMART" id="SM00195">
    <property type="entry name" value="DSPc"/>
    <property type="match status" value="1"/>
</dbReference>
<dbReference type="Proteomes" id="UP000193642">
    <property type="component" value="Unassembled WGS sequence"/>
</dbReference>
<evidence type="ECO:0000256" key="3">
    <source>
        <dbReference type="ARBA" id="ARBA00022618"/>
    </source>
</evidence>
<evidence type="ECO:0000313" key="9">
    <source>
        <dbReference type="EMBL" id="ORY36718.1"/>
    </source>
</evidence>
<dbReference type="InterPro" id="IPR050561">
    <property type="entry name" value="PTP"/>
</dbReference>
<dbReference type="EC" id="3.1.3.48" evidence="2"/>
<dbReference type="PROSITE" id="PS50056">
    <property type="entry name" value="TYR_PHOSPHATASE_2"/>
    <property type="match status" value="1"/>
</dbReference>
<evidence type="ECO:0000256" key="7">
    <source>
        <dbReference type="SAM" id="MobiDB-lite"/>
    </source>
</evidence>
<accession>A0A1Y2BPN6</accession>